<protein>
    <recommendedName>
        <fullName evidence="1">Putative plant transposon protein domain-containing protein</fullName>
    </recommendedName>
</protein>
<sequence>MGSCCERGFVLHKLEEKAPAFYARLTEFGWAPLTEAFPNAHSTWVREFYAILPTVRWNDSHPIIRIRGVDIPLNATTINKALEVLEVLNAEYEAKLKEMDLAWLRDTLVRPAHRDQERRKVLVRDRLMARMWKIVKVIFSCVAPDRDVPRLEPEDYVKFPILNEAWASENPPEDLNSDDDTSSPRDPDLIFLSPFWLVNF</sequence>
<accession>M1DLX9</accession>
<keyword evidence="3" id="KW-1185">Reference proteome</keyword>
<dbReference type="Gramene" id="PGSC0003DMT400091126">
    <property type="protein sequence ID" value="PGSC0003DMT400091126"/>
    <property type="gene ID" value="PGSC0003DMG400040697"/>
</dbReference>
<dbReference type="AlphaFoldDB" id="M1DLX9"/>
<dbReference type="HOGENOM" id="CLU_055921_1_0_1"/>
<evidence type="ECO:0000259" key="1">
    <source>
        <dbReference type="Pfam" id="PF20167"/>
    </source>
</evidence>
<dbReference type="EnsemblPlants" id="PGSC0003DMT400091126">
    <property type="protein sequence ID" value="PGSC0003DMT400091126"/>
    <property type="gene ID" value="PGSC0003DMG400040697"/>
</dbReference>
<evidence type="ECO:0000313" key="2">
    <source>
        <dbReference type="EnsemblPlants" id="PGSC0003DMT400091126"/>
    </source>
</evidence>
<dbReference type="InterPro" id="IPR046796">
    <property type="entry name" value="Transposase_32_dom"/>
</dbReference>
<evidence type="ECO:0000313" key="3">
    <source>
        <dbReference type="Proteomes" id="UP000011115"/>
    </source>
</evidence>
<proteinExistence type="predicted"/>
<dbReference type="Proteomes" id="UP000011115">
    <property type="component" value="Unassembled WGS sequence"/>
</dbReference>
<reference evidence="2" key="2">
    <citation type="submission" date="2015-06" db="UniProtKB">
        <authorList>
            <consortium name="EnsemblPlants"/>
        </authorList>
    </citation>
    <scope>IDENTIFICATION</scope>
    <source>
        <strain evidence="2">DM1-3 516 R44</strain>
    </source>
</reference>
<name>M1DLX9_SOLTU</name>
<dbReference type="InParanoid" id="M1DLX9"/>
<dbReference type="PaxDb" id="4113-PGSC0003DMT400091126"/>
<reference evidence="3" key="1">
    <citation type="journal article" date="2011" name="Nature">
        <title>Genome sequence and analysis of the tuber crop potato.</title>
        <authorList>
            <consortium name="The Potato Genome Sequencing Consortium"/>
        </authorList>
    </citation>
    <scope>NUCLEOTIDE SEQUENCE [LARGE SCALE GENOMIC DNA]</scope>
    <source>
        <strain evidence="3">cv. DM1-3 516 R44</strain>
    </source>
</reference>
<feature type="domain" description="Putative plant transposon protein" evidence="1">
    <location>
        <begin position="27"/>
        <end position="114"/>
    </location>
</feature>
<dbReference type="Pfam" id="PF20167">
    <property type="entry name" value="Transposase_32"/>
    <property type="match status" value="1"/>
</dbReference>
<organism evidence="2 3">
    <name type="scientific">Solanum tuberosum</name>
    <name type="common">Potato</name>
    <dbReference type="NCBI Taxonomy" id="4113"/>
    <lineage>
        <taxon>Eukaryota</taxon>
        <taxon>Viridiplantae</taxon>
        <taxon>Streptophyta</taxon>
        <taxon>Embryophyta</taxon>
        <taxon>Tracheophyta</taxon>
        <taxon>Spermatophyta</taxon>
        <taxon>Magnoliopsida</taxon>
        <taxon>eudicotyledons</taxon>
        <taxon>Gunneridae</taxon>
        <taxon>Pentapetalae</taxon>
        <taxon>asterids</taxon>
        <taxon>lamiids</taxon>
        <taxon>Solanales</taxon>
        <taxon>Solanaceae</taxon>
        <taxon>Solanoideae</taxon>
        <taxon>Solaneae</taxon>
        <taxon>Solanum</taxon>
    </lineage>
</organism>